<dbReference type="OrthoDB" id="10266128at2759"/>
<dbReference type="PANTHER" id="PTHR11089:SF30">
    <property type="entry name" value="GUANINE NUCLEOTIDE-BINDING PROTEIN-LIKE 3 HOMOLOG"/>
    <property type="match status" value="1"/>
</dbReference>
<dbReference type="AlphaFoldDB" id="A0A642UKD8"/>
<dbReference type="SUPFAM" id="SSF52540">
    <property type="entry name" value="P-loop containing nucleoside triphosphate hydrolases"/>
    <property type="match status" value="1"/>
</dbReference>
<dbReference type="GO" id="GO:0042273">
    <property type="term" value="P:ribosomal large subunit biogenesis"/>
    <property type="evidence" value="ECO:0007669"/>
    <property type="project" value="UniProtKB-ARBA"/>
</dbReference>
<dbReference type="PROSITE" id="PS51721">
    <property type="entry name" value="G_CP"/>
    <property type="match status" value="1"/>
</dbReference>
<dbReference type="PRINTS" id="PR00326">
    <property type="entry name" value="GTP1OBG"/>
</dbReference>
<gene>
    <name evidence="11" type="ORF">DIURU_003734</name>
</gene>
<dbReference type="Proteomes" id="UP000449547">
    <property type="component" value="Unassembled WGS sequence"/>
</dbReference>
<dbReference type="InterPro" id="IPR014813">
    <property type="entry name" value="Gnl3_N_dom"/>
</dbReference>
<evidence type="ECO:0000256" key="3">
    <source>
        <dbReference type="ARBA" id="ARBA00022448"/>
    </source>
</evidence>
<dbReference type="GO" id="GO:0030684">
    <property type="term" value="C:preribosome"/>
    <property type="evidence" value="ECO:0007669"/>
    <property type="project" value="UniProtKB-ARBA"/>
</dbReference>
<proteinExistence type="predicted"/>
<evidence type="ECO:0000313" key="12">
    <source>
        <dbReference type="Proteomes" id="UP000449547"/>
    </source>
</evidence>
<evidence type="ECO:0000256" key="2">
    <source>
        <dbReference type="ARBA" id="ARBA00004123"/>
    </source>
</evidence>
<dbReference type="GO" id="GO:0006364">
    <property type="term" value="P:rRNA processing"/>
    <property type="evidence" value="ECO:0007669"/>
    <property type="project" value="UniProtKB-ARBA"/>
</dbReference>
<dbReference type="RefSeq" id="XP_034011498.1">
    <property type="nucleotide sequence ID" value="XM_034156529.1"/>
</dbReference>
<feature type="compositionally biased region" description="Basic residues" evidence="9">
    <location>
        <begin position="21"/>
        <end position="34"/>
    </location>
</feature>
<dbReference type="InterPro" id="IPR023179">
    <property type="entry name" value="GTP-bd_ortho_bundle_sf"/>
</dbReference>
<dbReference type="GO" id="GO:0005730">
    <property type="term" value="C:nucleolus"/>
    <property type="evidence" value="ECO:0007669"/>
    <property type="project" value="TreeGrafter"/>
</dbReference>
<dbReference type="Pfam" id="PF01926">
    <property type="entry name" value="MMR_HSR1"/>
    <property type="match status" value="1"/>
</dbReference>
<evidence type="ECO:0000256" key="5">
    <source>
        <dbReference type="ARBA" id="ARBA00022741"/>
    </source>
</evidence>
<keyword evidence="4" id="KW-0690">Ribosome biogenesis</keyword>
<evidence type="ECO:0000313" key="11">
    <source>
        <dbReference type="EMBL" id="KAA8900622.1"/>
    </source>
</evidence>
<evidence type="ECO:0000256" key="4">
    <source>
        <dbReference type="ARBA" id="ARBA00022517"/>
    </source>
</evidence>
<reference evidence="11 12" key="1">
    <citation type="submission" date="2019-07" db="EMBL/GenBank/DDBJ databases">
        <title>Genome assembly of two rare yeast pathogens: Diutina rugosa and Trichomonascus ciferrii.</title>
        <authorList>
            <person name="Mixao V."/>
            <person name="Saus E."/>
            <person name="Hansen A."/>
            <person name="Lass-Flor C."/>
            <person name="Gabaldon T."/>
        </authorList>
    </citation>
    <scope>NUCLEOTIDE SEQUENCE [LARGE SCALE GENOMIC DNA]</scope>
    <source>
        <strain evidence="11 12">CBS 613</strain>
    </source>
</reference>
<keyword evidence="8" id="KW-0539">Nucleus</keyword>
<dbReference type="GO" id="GO:0015031">
    <property type="term" value="P:protein transport"/>
    <property type="evidence" value="ECO:0007669"/>
    <property type="project" value="UniProtKB-KW"/>
</dbReference>
<dbReference type="OMA" id="FKLDGLW"/>
<keyword evidence="6" id="KW-0653">Protein transport</keyword>
<evidence type="ECO:0000256" key="7">
    <source>
        <dbReference type="ARBA" id="ARBA00023134"/>
    </source>
</evidence>
<dbReference type="EMBL" id="SWFT01000108">
    <property type="protein sequence ID" value="KAA8900622.1"/>
    <property type="molecule type" value="Genomic_DNA"/>
</dbReference>
<feature type="domain" description="CP-type G" evidence="10">
    <location>
        <begin position="160"/>
        <end position="329"/>
    </location>
</feature>
<dbReference type="InterPro" id="IPR006073">
    <property type="entry name" value="GTP-bd"/>
</dbReference>
<feature type="compositionally biased region" description="Basic and acidic residues" evidence="9">
    <location>
        <begin position="56"/>
        <end position="79"/>
    </location>
</feature>
<name>A0A642UKD8_DIURU</name>
<evidence type="ECO:0000256" key="9">
    <source>
        <dbReference type="SAM" id="MobiDB-lite"/>
    </source>
</evidence>
<evidence type="ECO:0000256" key="8">
    <source>
        <dbReference type="ARBA" id="ARBA00023242"/>
    </source>
</evidence>
<dbReference type="PANTHER" id="PTHR11089">
    <property type="entry name" value="GTP-BINDING PROTEIN-RELATED"/>
    <property type="match status" value="1"/>
</dbReference>
<sequence length="474" mass="51590">MRVKKPTSKRVTTRMREGIKKKAAAHVRKQRKLAKKDPTWKSRKPKDPGIPASFPFKDKILQEIEQGRQAEAERKERNRLLRAQAQAGAGGDADMMEVSDEEDDGAGGLAALLESAQQAAKEYDGASDDDDDAAMDVEVVEQEVELPDESPASDKSRKAYDKIFKAVVEAADVVVYVLDARDPESTRSRKVEQAVLSSANKALLLVLNKADLVPENNLNQWLNVLRSQYPTIAIKASGSGPVAKEYQPSRLLEALKKYGANRKRSLVVGVIGYPNVGKSSVINALTGAHGSKGRAACPTGNLAGVTTSLREVKVDQTLKVVDSPGIVFPDKSSESMTNQLAVLSAIPPKLITDPQGAVKLLVKKFSKDDDMARGMREYYGIPPLASATIDDFVKVFLIQVARSRGRLNKFGVPNMDSAALQVLHDWRDGRIRGWTPAPAMESVPAKAKEGPKTVEEKQIVTEWAAAFDLDGLLA</sequence>
<keyword evidence="5" id="KW-0547">Nucleotide-binding</keyword>
<keyword evidence="7" id="KW-0342">GTP-binding</keyword>
<dbReference type="GeneID" id="54782385"/>
<feature type="compositionally biased region" description="Basic residues" evidence="9">
    <location>
        <begin position="1"/>
        <end position="13"/>
    </location>
</feature>
<keyword evidence="12" id="KW-1185">Reference proteome</keyword>
<dbReference type="VEuPathDB" id="FungiDB:DIURU_003734"/>
<dbReference type="Gene3D" id="1.10.1580.10">
    <property type="match status" value="1"/>
</dbReference>
<dbReference type="InterPro" id="IPR027417">
    <property type="entry name" value="P-loop_NTPase"/>
</dbReference>
<organism evidence="11 12">
    <name type="scientific">Diutina rugosa</name>
    <name type="common">Yeast</name>
    <name type="synonym">Candida rugosa</name>
    <dbReference type="NCBI Taxonomy" id="5481"/>
    <lineage>
        <taxon>Eukaryota</taxon>
        <taxon>Fungi</taxon>
        <taxon>Dikarya</taxon>
        <taxon>Ascomycota</taxon>
        <taxon>Saccharomycotina</taxon>
        <taxon>Pichiomycetes</taxon>
        <taxon>Debaryomycetaceae</taxon>
        <taxon>Diutina</taxon>
    </lineage>
</organism>
<dbReference type="FunFam" id="1.10.1580.10:FF:000006">
    <property type="entry name" value="Nuclear GTP-binding protein NUG1"/>
    <property type="match status" value="1"/>
</dbReference>
<keyword evidence="3" id="KW-0813">Transport</keyword>
<comment type="function">
    <text evidence="1">May be involved in the mitochondrial lipid metabolism.</text>
</comment>
<comment type="caution">
    <text evidence="11">The sequence shown here is derived from an EMBL/GenBank/DDBJ whole genome shotgun (WGS) entry which is preliminary data.</text>
</comment>
<dbReference type="GO" id="GO:0005525">
    <property type="term" value="F:GTP binding"/>
    <property type="evidence" value="ECO:0007669"/>
    <property type="project" value="UniProtKB-KW"/>
</dbReference>
<dbReference type="Gene3D" id="3.40.50.300">
    <property type="entry name" value="P-loop containing nucleotide triphosphate hydrolases"/>
    <property type="match status" value="1"/>
</dbReference>
<feature type="region of interest" description="Disordered" evidence="9">
    <location>
        <begin position="1"/>
        <end position="104"/>
    </location>
</feature>
<evidence type="ECO:0000259" key="10">
    <source>
        <dbReference type="PROSITE" id="PS51721"/>
    </source>
</evidence>
<dbReference type="Pfam" id="PF08701">
    <property type="entry name" value="GN3L_Grn1"/>
    <property type="match status" value="1"/>
</dbReference>
<dbReference type="InterPro" id="IPR050755">
    <property type="entry name" value="TRAFAC_YlqF/YawG_RiboMat"/>
</dbReference>
<accession>A0A642UKD8</accession>
<comment type="subcellular location">
    <subcellularLocation>
        <location evidence="2">Nucleus</location>
    </subcellularLocation>
</comment>
<evidence type="ECO:0000256" key="1">
    <source>
        <dbReference type="ARBA" id="ARBA00003269"/>
    </source>
</evidence>
<feature type="compositionally biased region" description="Acidic residues" evidence="9">
    <location>
        <begin position="94"/>
        <end position="104"/>
    </location>
</feature>
<dbReference type="InterPro" id="IPR030378">
    <property type="entry name" value="G_CP_dom"/>
</dbReference>
<evidence type="ECO:0000256" key="6">
    <source>
        <dbReference type="ARBA" id="ARBA00022927"/>
    </source>
</evidence>
<protein>
    <recommendedName>
        <fullName evidence="10">CP-type G domain-containing protein</fullName>
    </recommendedName>
</protein>